<protein>
    <submittedName>
        <fullName evidence="2">Uncharacterized protein</fullName>
    </submittedName>
</protein>
<feature type="chain" id="PRO_5019805123" evidence="1">
    <location>
        <begin position="24"/>
        <end position="131"/>
    </location>
</feature>
<comment type="caution">
    <text evidence="2">The sequence shown here is derived from an EMBL/GenBank/DDBJ whole genome shotgun (WGS) entry which is preliminary data.</text>
</comment>
<evidence type="ECO:0000313" key="3">
    <source>
        <dbReference type="Proteomes" id="UP000291343"/>
    </source>
</evidence>
<keyword evidence="1" id="KW-0732">Signal</keyword>
<proteinExistence type="predicted"/>
<feature type="signal peptide" evidence="1">
    <location>
        <begin position="1"/>
        <end position="23"/>
    </location>
</feature>
<accession>A0A482WL65</accession>
<dbReference type="EMBL" id="QKKF02033054">
    <property type="protein sequence ID" value="RZF33986.1"/>
    <property type="molecule type" value="Genomic_DNA"/>
</dbReference>
<sequence>MHPMSFPRLNLNFRSALLPLVLGEEQQVSSCTAAKFEDSVRVYDLRTGEKRPFLVPISRPTLVPRMRRSTQIVFAYEISVEIGEQTLFSLPFLPPVCLITRPGYSCSREPQTPFHNIPPGGLAVIVNLITF</sequence>
<dbReference type="AlphaFoldDB" id="A0A482WL65"/>
<evidence type="ECO:0000313" key="2">
    <source>
        <dbReference type="EMBL" id="RZF33986.1"/>
    </source>
</evidence>
<dbReference type="InParanoid" id="A0A482WL65"/>
<keyword evidence="3" id="KW-1185">Reference proteome</keyword>
<evidence type="ECO:0000256" key="1">
    <source>
        <dbReference type="SAM" id="SignalP"/>
    </source>
</evidence>
<dbReference type="Proteomes" id="UP000291343">
    <property type="component" value="Unassembled WGS sequence"/>
</dbReference>
<organism evidence="2 3">
    <name type="scientific">Laodelphax striatellus</name>
    <name type="common">Small brown planthopper</name>
    <name type="synonym">Delphax striatella</name>
    <dbReference type="NCBI Taxonomy" id="195883"/>
    <lineage>
        <taxon>Eukaryota</taxon>
        <taxon>Metazoa</taxon>
        <taxon>Ecdysozoa</taxon>
        <taxon>Arthropoda</taxon>
        <taxon>Hexapoda</taxon>
        <taxon>Insecta</taxon>
        <taxon>Pterygota</taxon>
        <taxon>Neoptera</taxon>
        <taxon>Paraneoptera</taxon>
        <taxon>Hemiptera</taxon>
        <taxon>Auchenorrhyncha</taxon>
        <taxon>Fulgoroidea</taxon>
        <taxon>Delphacidae</taxon>
        <taxon>Criomorphinae</taxon>
        <taxon>Laodelphax</taxon>
    </lineage>
</organism>
<gene>
    <name evidence="2" type="ORF">LSTR_LSTR006902</name>
</gene>
<reference evidence="2 3" key="1">
    <citation type="journal article" date="2017" name="Gigascience">
        <title>Genome sequence of the small brown planthopper, Laodelphax striatellus.</title>
        <authorList>
            <person name="Zhu J."/>
            <person name="Jiang F."/>
            <person name="Wang X."/>
            <person name="Yang P."/>
            <person name="Bao Y."/>
            <person name="Zhao W."/>
            <person name="Wang W."/>
            <person name="Lu H."/>
            <person name="Wang Q."/>
            <person name="Cui N."/>
            <person name="Li J."/>
            <person name="Chen X."/>
            <person name="Luo L."/>
            <person name="Yu J."/>
            <person name="Kang L."/>
            <person name="Cui F."/>
        </authorList>
    </citation>
    <scope>NUCLEOTIDE SEQUENCE [LARGE SCALE GENOMIC DNA]</scope>
    <source>
        <strain evidence="2">Lst14</strain>
    </source>
</reference>
<name>A0A482WL65_LAOST</name>